<keyword evidence="2" id="KW-1185">Reference proteome</keyword>
<dbReference type="Gramene" id="mRNA:HanXRQr2_Chr13g0618311">
    <property type="protein sequence ID" value="mRNA:HanXRQr2_Chr13g0618311"/>
    <property type="gene ID" value="HanXRQr2_Chr13g0618311"/>
</dbReference>
<dbReference type="InterPro" id="IPR015915">
    <property type="entry name" value="Kelch-typ_b-propeller"/>
</dbReference>
<dbReference type="SUPFAM" id="SSF117281">
    <property type="entry name" value="Kelch motif"/>
    <property type="match status" value="1"/>
</dbReference>
<reference evidence="1" key="2">
    <citation type="submission" date="2020-06" db="EMBL/GenBank/DDBJ databases">
        <title>Helianthus annuus Genome sequencing and assembly Release 2.</title>
        <authorList>
            <person name="Gouzy J."/>
            <person name="Langlade N."/>
            <person name="Munos S."/>
        </authorList>
    </citation>
    <scope>NUCLEOTIDE SEQUENCE</scope>
    <source>
        <tissue evidence="1">Leaves</tissue>
    </source>
</reference>
<accession>A0A9K3EMH5</accession>
<evidence type="ECO:0000313" key="2">
    <source>
        <dbReference type="Proteomes" id="UP000215914"/>
    </source>
</evidence>
<protein>
    <submittedName>
        <fullName evidence="1">Kelch-type beta propeller</fullName>
    </submittedName>
</protein>
<reference evidence="1" key="1">
    <citation type="journal article" date="2017" name="Nature">
        <title>The sunflower genome provides insights into oil metabolism, flowering and Asterid evolution.</title>
        <authorList>
            <person name="Badouin H."/>
            <person name="Gouzy J."/>
            <person name="Grassa C.J."/>
            <person name="Murat F."/>
            <person name="Staton S.E."/>
            <person name="Cottret L."/>
            <person name="Lelandais-Briere C."/>
            <person name="Owens G.L."/>
            <person name="Carrere S."/>
            <person name="Mayjonade B."/>
            <person name="Legrand L."/>
            <person name="Gill N."/>
            <person name="Kane N.C."/>
            <person name="Bowers J.E."/>
            <person name="Hubner S."/>
            <person name="Bellec A."/>
            <person name="Berard A."/>
            <person name="Berges H."/>
            <person name="Blanchet N."/>
            <person name="Boniface M.C."/>
            <person name="Brunel D."/>
            <person name="Catrice O."/>
            <person name="Chaidir N."/>
            <person name="Claudel C."/>
            <person name="Donnadieu C."/>
            <person name="Faraut T."/>
            <person name="Fievet G."/>
            <person name="Helmstetter N."/>
            <person name="King M."/>
            <person name="Knapp S.J."/>
            <person name="Lai Z."/>
            <person name="Le Paslier M.C."/>
            <person name="Lippi Y."/>
            <person name="Lorenzon L."/>
            <person name="Mandel J.R."/>
            <person name="Marage G."/>
            <person name="Marchand G."/>
            <person name="Marquand E."/>
            <person name="Bret-Mestries E."/>
            <person name="Morien E."/>
            <person name="Nambeesan S."/>
            <person name="Nguyen T."/>
            <person name="Pegot-Espagnet P."/>
            <person name="Pouilly N."/>
            <person name="Raftis F."/>
            <person name="Sallet E."/>
            <person name="Schiex T."/>
            <person name="Thomas J."/>
            <person name="Vandecasteele C."/>
            <person name="Vares D."/>
            <person name="Vear F."/>
            <person name="Vautrin S."/>
            <person name="Crespi M."/>
            <person name="Mangin B."/>
            <person name="Burke J.M."/>
            <person name="Salse J."/>
            <person name="Munos S."/>
            <person name="Vincourt P."/>
            <person name="Rieseberg L.H."/>
            <person name="Langlade N.B."/>
        </authorList>
    </citation>
    <scope>NUCLEOTIDE SEQUENCE</scope>
    <source>
        <tissue evidence="1">Leaves</tissue>
    </source>
</reference>
<evidence type="ECO:0000313" key="1">
    <source>
        <dbReference type="EMBL" id="KAF5775997.1"/>
    </source>
</evidence>
<dbReference type="AlphaFoldDB" id="A0A9K3EMH5"/>
<organism evidence="1 2">
    <name type="scientific">Helianthus annuus</name>
    <name type="common">Common sunflower</name>
    <dbReference type="NCBI Taxonomy" id="4232"/>
    <lineage>
        <taxon>Eukaryota</taxon>
        <taxon>Viridiplantae</taxon>
        <taxon>Streptophyta</taxon>
        <taxon>Embryophyta</taxon>
        <taxon>Tracheophyta</taxon>
        <taxon>Spermatophyta</taxon>
        <taxon>Magnoliopsida</taxon>
        <taxon>eudicotyledons</taxon>
        <taxon>Gunneridae</taxon>
        <taxon>Pentapetalae</taxon>
        <taxon>asterids</taxon>
        <taxon>campanulids</taxon>
        <taxon>Asterales</taxon>
        <taxon>Asteraceae</taxon>
        <taxon>Asteroideae</taxon>
        <taxon>Heliantheae alliance</taxon>
        <taxon>Heliantheae</taxon>
        <taxon>Helianthus</taxon>
    </lineage>
</organism>
<sequence>MDSDNSNWHFELKYDRRVALPVAEPWPIAHYKHGVVVIDEKLYTVGGCRITEQGIMGVDYYKILRVDQNMFRASGVDL</sequence>
<name>A0A9K3EMH5_HELAN</name>
<dbReference type="Proteomes" id="UP000215914">
    <property type="component" value="Unassembled WGS sequence"/>
</dbReference>
<comment type="caution">
    <text evidence="1">The sequence shown here is derived from an EMBL/GenBank/DDBJ whole genome shotgun (WGS) entry which is preliminary data.</text>
</comment>
<proteinExistence type="predicted"/>
<dbReference type="EMBL" id="MNCJ02000328">
    <property type="protein sequence ID" value="KAF5775997.1"/>
    <property type="molecule type" value="Genomic_DNA"/>
</dbReference>
<gene>
    <name evidence="1" type="ORF">HanXRQr2_Chr13g0618311</name>
</gene>